<accession>A0AA39PFX2</accession>
<keyword evidence="1" id="KW-0472">Membrane</keyword>
<dbReference type="AlphaFoldDB" id="A0AA39PFX2"/>
<keyword evidence="3" id="KW-1185">Reference proteome</keyword>
<proteinExistence type="predicted"/>
<gene>
    <name evidence="2" type="ORF">EDD18DRAFT_1362097</name>
</gene>
<protein>
    <submittedName>
        <fullName evidence="2">Uncharacterized protein</fullName>
    </submittedName>
</protein>
<evidence type="ECO:0000313" key="3">
    <source>
        <dbReference type="Proteomes" id="UP001175228"/>
    </source>
</evidence>
<keyword evidence="1" id="KW-1133">Transmembrane helix</keyword>
<name>A0AA39PFX2_9AGAR</name>
<reference evidence="2" key="1">
    <citation type="submission" date="2023-06" db="EMBL/GenBank/DDBJ databases">
        <authorList>
            <consortium name="Lawrence Berkeley National Laboratory"/>
            <person name="Ahrendt S."/>
            <person name="Sahu N."/>
            <person name="Indic B."/>
            <person name="Wong-Bajracharya J."/>
            <person name="Merenyi Z."/>
            <person name="Ke H.-M."/>
            <person name="Monk M."/>
            <person name="Kocsube S."/>
            <person name="Drula E."/>
            <person name="Lipzen A."/>
            <person name="Balint B."/>
            <person name="Henrissat B."/>
            <person name="Andreopoulos B."/>
            <person name="Martin F.M."/>
            <person name="Harder C.B."/>
            <person name="Rigling D."/>
            <person name="Ford K.L."/>
            <person name="Foster G.D."/>
            <person name="Pangilinan J."/>
            <person name="Papanicolaou A."/>
            <person name="Barry K."/>
            <person name="LaButti K."/>
            <person name="Viragh M."/>
            <person name="Koriabine M."/>
            <person name="Yan M."/>
            <person name="Riley R."/>
            <person name="Champramary S."/>
            <person name="Plett K.L."/>
            <person name="Tsai I.J."/>
            <person name="Slot J."/>
            <person name="Sipos G."/>
            <person name="Plett J."/>
            <person name="Nagy L.G."/>
            <person name="Grigoriev I.V."/>
        </authorList>
    </citation>
    <scope>NUCLEOTIDE SEQUENCE</scope>
    <source>
        <strain evidence="2">HWK02</strain>
    </source>
</reference>
<dbReference type="EMBL" id="JAUEPU010000060">
    <property type="protein sequence ID" value="KAK0483125.1"/>
    <property type="molecule type" value="Genomic_DNA"/>
</dbReference>
<dbReference type="Proteomes" id="UP001175228">
    <property type="component" value="Unassembled WGS sequence"/>
</dbReference>
<sequence>MCAEEHHSVVTHKLHPGVDLFSDLGVTECMMVDELRCHATPSDPRLGYPNLSATRVASAYSTPLYDVVTRLTELGKAWRIGSACASILDLQLLADLLTSWGYPSGNSLCFLTASILAMWVYYFLDADDPRKQDSCPLDFPEFLRCAR</sequence>
<organism evidence="2 3">
    <name type="scientific">Armillaria luteobubalina</name>
    <dbReference type="NCBI Taxonomy" id="153913"/>
    <lineage>
        <taxon>Eukaryota</taxon>
        <taxon>Fungi</taxon>
        <taxon>Dikarya</taxon>
        <taxon>Basidiomycota</taxon>
        <taxon>Agaricomycotina</taxon>
        <taxon>Agaricomycetes</taxon>
        <taxon>Agaricomycetidae</taxon>
        <taxon>Agaricales</taxon>
        <taxon>Marasmiineae</taxon>
        <taxon>Physalacriaceae</taxon>
        <taxon>Armillaria</taxon>
    </lineage>
</organism>
<comment type="caution">
    <text evidence="2">The sequence shown here is derived from an EMBL/GenBank/DDBJ whole genome shotgun (WGS) entry which is preliminary data.</text>
</comment>
<evidence type="ECO:0000313" key="2">
    <source>
        <dbReference type="EMBL" id="KAK0483125.1"/>
    </source>
</evidence>
<evidence type="ECO:0000256" key="1">
    <source>
        <dbReference type="SAM" id="Phobius"/>
    </source>
</evidence>
<keyword evidence="1" id="KW-0812">Transmembrane</keyword>
<feature type="transmembrane region" description="Helical" evidence="1">
    <location>
        <begin position="105"/>
        <end position="124"/>
    </location>
</feature>